<dbReference type="Pfam" id="PF13367">
    <property type="entry name" value="PrsW-protease"/>
    <property type="match status" value="1"/>
</dbReference>
<dbReference type="GeneID" id="25330062"/>
<keyword evidence="1" id="KW-0812">Transmembrane</keyword>
<feature type="transmembrane region" description="Helical" evidence="1">
    <location>
        <begin position="12"/>
        <end position="30"/>
    </location>
</feature>
<protein>
    <submittedName>
        <fullName evidence="2">Uncharacterized protein</fullName>
    </submittedName>
</protein>
<keyword evidence="3" id="KW-1185">Reference proteome</keyword>
<dbReference type="RefSeq" id="XP_013313108.1">
    <property type="nucleotide sequence ID" value="XM_013457654.1"/>
</dbReference>
<dbReference type="PANTHER" id="PTHR36844:SF1">
    <property type="entry name" value="PROTEASE PRSW"/>
    <property type="match status" value="1"/>
</dbReference>
<evidence type="ECO:0000313" key="3">
    <source>
        <dbReference type="Proteomes" id="UP000054342"/>
    </source>
</evidence>
<dbReference type="STRING" id="348802.A0A0D2EXK9"/>
<evidence type="ECO:0000313" key="2">
    <source>
        <dbReference type="EMBL" id="KIW52524.1"/>
    </source>
</evidence>
<dbReference type="Proteomes" id="UP000054342">
    <property type="component" value="Unassembled WGS sequence"/>
</dbReference>
<dbReference type="AlphaFoldDB" id="A0A0D2EXK9"/>
<dbReference type="EMBL" id="KN847321">
    <property type="protein sequence ID" value="KIW52524.1"/>
    <property type="molecule type" value="Genomic_DNA"/>
</dbReference>
<reference evidence="2 3" key="1">
    <citation type="submission" date="2015-01" db="EMBL/GenBank/DDBJ databases">
        <title>The Genome Sequence of Exophiala xenobiotica CBS118157.</title>
        <authorList>
            <consortium name="The Broad Institute Genomics Platform"/>
            <person name="Cuomo C."/>
            <person name="de Hoog S."/>
            <person name="Gorbushina A."/>
            <person name="Stielow B."/>
            <person name="Teixiera M."/>
            <person name="Abouelleil A."/>
            <person name="Chapman S.B."/>
            <person name="Priest M."/>
            <person name="Young S.K."/>
            <person name="Wortman J."/>
            <person name="Nusbaum C."/>
            <person name="Birren B."/>
        </authorList>
    </citation>
    <scope>NUCLEOTIDE SEQUENCE [LARGE SCALE GENOMIC DNA]</scope>
    <source>
        <strain evidence="2 3">CBS 118157</strain>
    </source>
</reference>
<dbReference type="PANTHER" id="PTHR36844">
    <property type="entry name" value="PROTEASE PRSW"/>
    <property type="match status" value="1"/>
</dbReference>
<sequence>MAPDEYQNRFYTLATMLPILVLPTFSLWQWENTRDYDQTDTSTMIWTCAITGTIGISLDIALQGLFSYGAALLLFRNDAKKYIKEFTISEDKIKDAAHRATRRDMSRRWQYWVFLLIFCFVMAGALEEGLKYFSLTGARKYGKVVQERDYITIPVAAAVGFATIENMAFAYGAYKSGESPIRLAMTILERTVFGIPGHAMTAALIGLNVLVRDIRQETMNMWQILLEPILFHGCFDFMLFAISAYDGNIGWVHPKGASKICVTLVLVVGIQLCLALVVKQRLDRYDIGS</sequence>
<name>A0A0D2EXK9_9EURO</name>
<dbReference type="InterPro" id="IPR026898">
    <property type="entry name" value="PrsW"/>
</dbReference>
<feature type="transmembrane region" description="Helical" evidence="1">
    <location>
        <begin position="192"/>
        <end position="212"/>
    </location>
</feature>
<organism evidence="2 3">
    <name type="scientific">Exophiala xenobiotica</name>
    <dbReference type="NCBI Taxonomy" id="348802"/>
    <lineage>
        <taxon>Eukaryota</taxon>
        <taxon>Fungi</taxon>
        <taxon>Dikarya</taxon>
        <taxon>Ascomycota</taxon>
        <taxon>Pezizomycotina</taxon>
        <taxon>Eurotiomycetes</taxon>
        <taxon>Chaetothyriomycetidae</taxon>
        <taxon>Chaetothyriales</taxon>
        <taxon>Herpotrichiellaceae</taxon>
        <taxon>Exophiala</taxon>
    </lineage>
</organism>
<feature type="transmembrane region" description="Helical" evidence="1">
    <location>
        <begin position="257"/>
        <end position="278"/>
    </location>
</feature>
<accession>A0A0D2EXK9</accession>
<dbReference type="GO" id="GO:0008233">
    <property type="term" value="F:peptidase activity"/>
    <property type="evidence" value="ECO:0007669"/>
    <property type="project" value="InterPro"/>
</dbReference>
<keyword evidence="1" id="KW-1133">Transmembrane helix</keyword>
<feature type="transmembrane region" description="Helical" evidence="1">
    <location>
        <begin position="109"/>
        <end position="126"/>
    </location>
</feature>
<gene>
    <name evidence="2" type="ORF">PV05_08154</name>
</gene>
<feature type="transmembrane region" description="Helical" evidence="1">
    <location>
        <begin position="224"/>
        <end position="245"/>
    </location>
</feature>
<dbReference type="OrthoDB" id="125546at2759"/>
<feature type="transmembrane region" description="Helical" evidence="1">
    <location>
        <begin position="50"/>
        <end position="75"/>
    </location>
</feature>
<keyword evidence="1" id="KW-0472">Membrane</keyword>
<evidence type="ECO:0000256" key="1">
    <source>
        <dbReference type="SAM" id="Phobius"/>
    </source>
</evidence>
<proteinExistence type="predicted"/>
<dbReference type="HOGENOM" id="CLU_051200_0_0_1"/>